<evidence type="ECO:0000256" key="2">
    <source>
        <dbReference type="ARBA" id="ARBA00008051"/>
    </source>
</evidence>
<name>A0A401GFR4_9APHY</name>
<keyword evidence="5" id="KW-0677">Repeat</keyword>
<evidence type="ECO:0000259" key="9">
    <source>
        <dbReference type="PROSITE" id="PS51745"/>
    </source>
</evidence>
<dbReference type="InParanoid" id="A0A401GFR4"/>
<dbReference type="AlphaFoldDB" id="A0A401GFR4"/>
<accession>A0A401GFR4</accession>
<gene>
    <name evidence="10" type="ORF">SCP_0306660</name>
</gene>
<feature type="region of interest" description="Disordered" evidence="8">
    <location>
        <begin position="399"/>
        <end position="466"/>
    </location>
</feature>
<dbReference type="Gene3D" id="3.10.20.90">
    <property type="entry name" value="Phosphatidylinositol 3-kinase Catalytic Subunit, Chain A, domain 1"/>
    <property type="match status" value="1"/>
</dbReference>
<reference evidence="10 11" key="1">
    <citation type="journal article" date="2018" name="Sci. Rep.">
        <title>Genome sequence of the cauliflower mushroom Sparassis crispa (Hanabiratake) and its association with beneficial usage.</title>
        <authorList>
            <person name="Kiyama R."/>
            <person name="Furutani Y."/>
            <person name="Kawaguchi K."/>
            <person name="Nakanishi T."/>
        </authorList>
    </citation>
    <scope>NUCLEOTIDE SEQUENCE [LARGE SCALE GENOMIC DNA]</scope>
</reference>
<dbReference type="InterPro" id="IPR053793">
    <property type="entry name" value="PB1-like"/>
</dbReference>
<comment type="subcellular location">
    <subcellularLocation>
        <location evidence="1">Cytoplasm</location>
    </subcellularLocation>
</comment>
<dbReference type="InterPro" id="IPR011990">
    <property type="entry name" value="TPR-like_helical_dom_sf"/>
</dbReference>
<evidence type="ECO:0000256" key="1">
    <source>
        <dbReference type="ARBA" id="ARBA00004496"/>
    </source>
</evidence>
<protein>
    <recommendedName>
        <fullName evidence="9">PB1 domain-containing protein</fullName>
    </recommendedName>
</protein>
<feature type="region of interest" description="Disordered" evidence="8">
    <location>
        <begin position="337"/>
        <end position="356"/>
    </location>
</feature>
<keyword evidence="4" id="KW-0963">Cytoplasm</keyword>
<feature type="region of interest" description="Disordered" evidence="8">
    <location>
        <begin position="276"/>
        <end position="329"/>
    </location>
</feature>
<comment type="similarity">
    <text evidence="2">Belongs to the NCF2/NOXA1 family.</text>
</comment>
<dbReference type="SUPFAM" id="SSF54277">
    <property type="entry name" value="CAD &amp; PB1 domains"/>
    <property type="match status" value="1"/>
</dbReference>
<dbReference type="PANTHER" id="PTHR15175">
    <property type="entry name" value="NEUTROPHIL CYTOSOLIC FACTOR 2, NEUTROPHIL NADPH OXIDASE FACTOR 2"/>
    <property type="match status" value="1"/>
</dbReference>
<feature type="repeat" description="TPR" evidence="7">
    <location>
        <begin position="36"/>
        <end position="69"/>
    </location>
</feature>
<keyword evidence="6 7" id="KW-0802">TPR repeat</keyword>
<feature type="compositionally biased region" description="Pro residues" evidence="8">
    <location>
        <begin position="340"/>
        <end position="350"/>
    </location>
</feature>
<keyword evidence="11" id="KW-1185">Reference proteome</keyword>
<organism evidence="10 11">
    <name type="scientific">Sparassis crispa</name>
    <dbReference type="NCBI Taxonomy" id="139825"/>
    <lineage>
        <taxon>Eukaryota</taxon>
        <taxon>Fungi</taxon>
        <taxon>Dikarya</taxon>
        <taxon>Basidiomycota</taxon>
        <taxon>Agaricomycotina</taxon>
        <taxon>Agaricomycetes</taxon>
        <taxon>Polyporales</taxon>
        <taxon>Sparassidaceae</taxon>
        <taxon>Sparassis</taxon>
    </lineage>
</organism>
<dbReference type="GeneID" id="38777860"/>
<dbReference type="InterPro" id="IPR000270">
    <property type="entry name" value="PB1_dom"/>
</dbReference>
<dbReference type="Pfam" id="PF00564">
    <property type="entry name" value="PB1"/>
    <property type="match status" value="1"/>
</dbReference>
<feature type="compositionally biased region" description="Basic residues" evidence="8">
    <location>
        <begin position="438"/>
        <end position="447"/>
    </location>
</feature>
<dbReference type="SUPFAM" id="SSF48452">
    <property type="entry name" value="TPR-like"/>
    <property type="match status" value="1"/>
</dbReference>
<dbReference type="Proteomes" id="UP000287166">
    <property type="component" value="Unassembled WGS sequence"/>
</dbReference>
<dbReference type="PROSITE" id="PS51745">
    <property type="entry name" value="PB1"/>
    <property type="match status" value="1"/>
</dbReference>
<dbReference type="RefSeq" id="XP_027611856.1">
    <property type="nucleotide sequence ID" value="XM_027756055.1"/>
</dbReference>
<dbReference type="GO" id="GO:0005737">
    <property type="term" value="C:cytoplasm"/>
    <property type="evidence" value="ECO:0007669"/>
    <property type="project" value="UniProtKB-SubCell"/>
</dbReference>
<keyword evidence="3" id="KW-0728">SH3 domain</keyword>
<dbReference type="Gene3D" id="1.25.40.10">
    <property type="entry name" value="Tetratricopeptide repeat domain"/>
    <property type="match status" value="1"/>
</dbReference>
<dbReference type="STRING" id="139825.A0A401GFR4"/>
<feature type="domain" description="PB1" evidence="9">
    <location>
        <begin position="478"/>
        <end position="566"/>
    </location>
</feature>
<feature type="region of interest" description="Disordered" evidence="8">
    <location>
        <begin position="365"/>
        <end position="384"/>
    </location>
</feature>
<proteinExistence type="inferred from homology"/>
<dbReference type="PROSITE" id="PS50005">
    <property type="entry name" value="TPR"/>
    <property type="match status" value="1"/>
</dbReference>
<dbReference type="InterPro" id="IPR019734">
    <property type="entry name" value="TPR_rpt"/>
</dbReference>
<dbReference type="SMART" id="SM00666">
    <property type="entry name" value="PB1"/>
    <property type="match status" value="1"/>
</dbReference>
<evidence type="ECO:0000256" key="6">
    <source>
        <dbReference type="ARBA" id="ARBA00022803"/>
    </source>
</evidence>
<dbReference type="PANTHER" id="PTHR15175:SF0">
    <property type="entry name" value="SH3 DOMAIN-CONTAINING PROTEIN C23A1.17"/>
    <property type="match status" value="1"/>
</dbReference>
<dbReference type="InterPro" id="IPR051864">
    <property type="entry name" value="NCF2_NOXA1"/>
</dbReference>
<evidence type="ECO:0000313" key="10">
    <source>
        <dbReference type="EMBL" id="GBE80943.1"/>
    </source>
</evidence>
<evidence type="ECO:0000256" key="8">
    <source>
        <dbReference type="SAM" id="MobiDB-lite"/>
    </source>
</evidence>
<evidence type="ECO:0000256" key="7">
    <source>
        <dbReference type="PROSITE-ProRule" id="PRU00339"/>
    </source>
</evidence>
<dbReference type="SMART" id="SM00028">
    <property type="entry name" value="TPR"/>
    <property type="match status" value="2"/>
</dbReference>
<dbReference type="EMBL" id="BFAD01000003">
    <property type="protein sequence ID" value="GBE80943.1"/>
    <property type="molecule type" value="Genomic_DNA"/>
</dbReference>
<sequence length="566" mass="61946">MSLKAELETWAAALKAYDEEAFERSIEIFSTIADSSKILTNIGLIYATLGEHELAVEQFTAAVQLDQYLAIAYFQCGVSNFLLNRFDAAIRDFDDALIYLRGNQDINYDQIGLKFQLWSAEILFNRGLSRIYKGFVVEGLADMEEARREKITREHNVIDEAIAERGQGYTVFSIPVGVLYRPSESKLKNAKAKDYLGKAKLVATSDESDAYTEFTGVARLRQGISPTGAAIDGAMLSRATTVANPTASRMRDDDGARAVPLQRSKTTINVATNYADRTRAATSRPSSPAKVSPVRRTLTPPPAPSGALARSMTSGARAVPPSLSGLGPGVTRGLSIRKPGTPPYASPAPPSATVVSPAPVAPASTLPASGAFIPDRNKRLPPRTTLVTDFYDEYLSTYGQDTQPMSAPAMPTAAMQRSRSTYQSASSGAGAGSDGSMRRRPTRRGTTRSRPDTRHDYEEDEEGYASGDYDDLAGDVIKIRVKLHYQEDVRGMTFMSDMPWKEFLARVTGKFGRELDGLGMQFRDEDGEKVSLRDEMDYELAIETAREAARGKEKSEGRLEIWCVAE</sequence>
<comment type="caution">
    <text evidence="10">The sequence shown here is derived from an EMBL/GenBank/DDBJ whole genome shotgun (WGS) entry which is preliminary data.</text>
</comment>
<evidence type="ECO:0000256" key="5">
    <source>
        <dbReference type="ARBA" id="ARBA00022737"/>
    </source>
</evidence>
<evidence type="ECO:0000256" key="3">
    <source>
        <dbReference type="ARBA" id="ARBA00022443"/>
    </source>
</evidence>
<feature type="compositionally biased region" description="Low complexity" evidence="8">
    <location>
        <begin position="404"/>
        <end position="415"/>
    </location>
</feature>
<dbReference type="OrthoDB" id="9450131at2759"/>
<evidence type="ECO:0000256" key="4">
    <source>
        <dbReference type="ARBA" id="ARBA00022490"/>
    </source>
</evidence>
<evidence type="ECO:0000313" key="11">
    <source>
        <dbReference type="Proteomes" id="UP000287166"/>
    </source>
</evidence>
<dbReference type="FunFam" id="1.25.40.10:FF:000017">
    <property type="entry name" value="NADPH oxidase regulator NoxR"/>
    <property type="match status" value="1"/>
</dbReference>